<organism evidence="3 4">
    <name type="scientific">Natronorubrum texcoconense</name>
    <dbReference type="NCBI Taxonomy" id="1095776"/>
    <lineage>
        <taxon>Archaea</taxon>
        <taxon>Methanobacteriati</taxon>
        <taxon>Methanobacteriota</taxon>
        <taxon>Stenosarchaea group</taxon>
        <taxon>Halobacteria</taxon>
        <taxon>Halobacteriales</taxon>
        <taxon>Natrialbaceae</taxon>
        <taxon>Natronorubrum</taxon>
    </lineage>
</organism>
<dbReference type="GO" id="GO:0016705">
    <property type="term" value="F:oxidoreductase activity, acting on paired donors, with incorporation or reduction of molecular oxygen"/>
    <property type="evidence" value="ECO:0007669"/>
    <property type="project" value="InterPro"/>
</dbReference>
<dbReference type="PANTHER" id="PTHR43244:SF1">
    <property type="entry name" value="5,10-METHYLENETETRAHYDROMETHANOPTERIN REDUCTASE"/>
    <property type="match status" value="1"/>
</dbReference>
<dbReference type="PANTHER" id="PTHR43244">
    <property type="match status" value="1"/>
</dbReference>
<proteinExistence type="predicted"/>
<dbReference type="Proteomes" id="UP000198882">
    <property type="component" value="Unassembled WGS sequence"/>
</dbReference>
<dbReference type="SUPFAM" id="SSF51679">
    <property type="entry name" value="Bacterial luciferase-like"/>
    <property type="match status" value="1"/>
</dbReference>
<name>A0A1G9EW05_9EURY</name>
<dbReference type="Gene3D" id="3.20.20.30">
    <property type="entry name" value="Luciferase-like domain"/>
    <property type="match status" value="1"/>
</dbReference>
<dbReference type="RefSeq" id="WP_090310973.1">
    <property type="nucleotide sequence ID" value="NZ_FNFE01000007.1"/>
</dbReference>
<protein>
    <submittedName>
        <fullName evidence="3">Flavin-dependent oxidoreductase, luciferase family (Includes alkanesulfonate monooxygenase SsuD and methylene tetrahydromethanopterin reductase)</fullName>
    </submittedName>
</protein>
<keyword evidence="4" id="KW-1185">Reference proteome</keyword>
<dbReference type="GO" id="GO:0004497">
    <property type="term" value="F:monooxygenase activity"/>
    <property type="evidence" value="ECO:0007669"/>
    <property type="project" value="UniProtKB-KW"/>
</dbReference>
<dbReference type="InterPro" id="IPR036661">
    <property type="entry name" value="Luciferase-like_sf"/>
</dbReference>
<dbReference type="AlphaFoldDB" id="A0A1G9EW05"/>
<dbReference type="OrthoDB" id="167712at2157"/>
<evidence type="ECO:0000256" key="1">
    <source>
        <dbReference type="ARBA" id="ARBA00023002"/>
    </source>
</evidence>
<sequence>MHLGLVIPRTGAHDPTDLAIDAEAQGYDSVWMGELWGTSSVVKLSEIAARTDSVEIGTAIVNVFSRTPAVLAMTAATLDDVSDGRASFGVGTSTPTAVENVHGMPFERPVRRSHETIEIVQEILTGEESVDYEGELLEVTGVPPIDRDVPIYHAALGPANRRVVGRLCDGWMPHNIPFSALDEAFEVVEETARESGRDPDEITIAPYVPAAVSDDAEEAYDAVRGHIAYYAGSADGYRNAVGTRFPDRADRIAEAWGAGNRGEAAGLVTDEMVHDLGVAGTPADAREQLRDLVAETAIDRPLLTIPEQAADDLAEGTIEALAPVSDS</sequence>
<evidence type="ECO:0000313" key="4">
    <source>
        <dbReference type="Proteomes" id="UP000198882"/>
    </source>
</evidence>
<reference evidence="4" key="1">
    <citation type="submission" date="2016-10" db="EMBL/GenBank/DDBJ databases">
        <authorList>
            <person name="Varghese N."/>
            <person name="Submissions S."/>
        </authorList>
    </citation>
    <scope>NUCLEOTIDE SEQUENCE [LARGE SCALE GENOMIC DNA]</scope>
    <source>
        <strain evidence="4">B4,CECT 8067,JCM 17497</strain>
    </source>
</reference>
<dbReference type="CDD" id="cd01097">
    <property type="entry name" value="Tetrahydromethanopterin_reductase"/>
    <property type="match status" value="1"/>
</dbReference>
<accession>A0A1G9EW05</accession>
<gene>
    <name evidence="3" type="ORF">SAMN04515672_3995</name>
</gene>
<feature type="domain" description="Luciferase-like" evidence="2">
    <location>
        <begin position="14"/>
        <end position="299"/>
    </location>
</feature>
<evidence type="ECO:0000313" key="3">
    <source>
        <dbReference type="EMBL" id="SDK80165.1"/>
    </source>
</evidence>
<dbReference type="STRING" id="1095776.SAMN04515672_3995"/>
<keyword evidence="3" id="KW-0503">Monooxygenase</keyword>
<dbReference type="InterPro" id="IPR050564">
    <property type="entry name" value="F420-G6PD/mer"/>
</dbReference>
<dbReference type="Pfam" id="PF00296">
    <property type="entry name" value="Bac_luciferase"/>
    <property type="match status" value="1"/>
</dbReference>
<dbReference type="InterPro" id="IPR011251">
    <property type="entry name" value="Luciferase-like_dom"/>
</dbReference>
<dbReference type="EMBL" id="FNFE01000007">
    <property type="protein sequence ID" value="SDK80165.1"/>
    <property type="molecule type" value="Genomic_DNA"/>
</dbReference>
<keyword evidence="1" id="KW-0560">Oxidoreductase</keyword>
<evidence type="ECO:0000259" key="2">
    <source>
        <dbReference type="Pfam" id="PF00296"/>
    </source>
</evidence>